<evidence type="ECO:0000256" key="1">
    <source>
        <dbReference type="SAM" id="Phobius"/>
    </source>
</evidence>
<dbReference type="Proteomes" id="UP000714817">
    <property type="component" value="Unassembled WGS sequence"/>
</dbReference>
<protein>
    <submittedName>
        <fullName evidence="2">Uncharacterized protein</fullName>
    </submittedName>
</protein>
<organism evidence="2 3">
    <name type="scientific">candidate division WWE3 bacterium</name>
    <dbReference type="NCBI Taxonomy" id="2053526"/>
    <lineage>
        <taxon>Bacteria</taxon>
        <taxon>Katanobacteria</taxon>
    </lineage>
</organism>
<accession>A0A955DZR9</accession>
<reference evidence="2" key="2">
    <citation type="journal article" date="2021" name="Microbiome">
        <title>Successional dynamics and alternative stable states in a saline activated sludge microbial community over 9 years.</title>
        <authorList>
            <person name="Wang Y."/>
            <person name="Ye J."/>
            <person name="Ju F."/>
            <person name="Liu L."/>
            <person name="Boyd J.A."/>
            <person name="Deng Y."/>
            <person name="Parks D.H."/>
            <person name="Jiang X."/>
            <person name="Yin X."/>
            <person name="Woodcroft B.J."/>
            <person name="Tyson G.W."/>
            <person name="Hugenholtz P."/>
            <person name="Polz M.F."/>
            <person name="Zhang T."/>
        </authorList>
    </citation>
    <scope>NUCLEOTIDE SEQUENCE</scope>
    <source>
        <strain evidence="2">HKST-UBA80</strain>
    </source>
</reference>
<proteinExistence type="predicted"/>
<keyword evidence="1" id="KW-0812">Transmembrane</keyword>
<name>A0A955DZR9_UNCKA</name>
<reference evidence="2" key="1">
    <citation type="submission" date="2020-04" db="EMBL/GenBank/DDBJ databases">
        <authorList>
            <person name="Zhang T."/>
        </authorList>
    </citation>
    <scope>NUCLEOTIDE SEQUENCE</scope>
    <source>
        <strain evidence="2">HKST-UBA80</strain>
    </source>
</reference>
<dbReference type="AlphaFoldDB" id="A0A955DZR9"/>
<sequence>MLAQLKTIYSRIEALKGPKLLILLFGIFLLFFATGGLLNYFIDKKLINDELLVSGQPEPQKVSISYTGKIVFAGELSMPDEKIKYKLLDEDNNDIIYLYAKDQKLEVSEGLYATVEGTIFKTQDGQDVLEVYKITLKR</sequence>
<gene>
    <name evidence="2" type="ORF">KDA10_00280</name>
</gene>
<keyword evidence="1" id="KW-0472">Membrane</keyword>
<keyword evidence="1" id="KW-1133">Transmembrane helix</keyword>
<comment type="caution">
    <text evidence="2">The sequence shown here is derived from an EMBL/GenBank/DDBJ whole genome shotgun (WGS) entry which is preliminary data.</text>
</comment>
<dbReference type="EMBL" id="JAGQNY010000001">
    <property type="protein sequence ID" value="MCA9301795.1"/>
    <property type="molecule type" value="Genomic_DNA"/>
</dbReference>
<feature type="transmembrane region" description="Helical" evidence="1">
    <location>
        <begin position="20"/>
        <end position="42"/>
    </location>
</feature>
<evidence type="ECO:0000313" key="2">
    <source>
        <dbReference type="EMBL" id="MCA9301795.1"/>
    </source>
</evidence>
<evidence type="ECO:0000313" key="3">
    <source>
        <dbReference type="Proteomes" id="UP000714817"/>
    </source>
</evidence>